<accession>D1AVF0</accession>
<reference evidence="4 5" key="1">
    <citation type="journal article" date="2009" name="Stand. Genomic Sci.">
        <title>Complete genome sequence of Streptobacillus moniliformis type strain (9901T).</title>
        <authorList>
            <person name="Nolan M."/>
            <person name="Gronow S."/>
            <person name="Lapidus A."/>
            <person name="Ivanova N."/>
            <person name="Copeland A."/>
            <person name="Lucas S."/>
            <person name="Del Rio T.G."/>
            <person name="Chen F."/>
            <person name="Tice H."/>
            <person name="Pitluck S."/>
            <person name="Cheng J.F."/>
            <person name="Sims D."/>
            <person name="Meincke L."/>
            <person name="Bruce D."/>
            <person name="Goodwin L."/>
            <person name="Brettin T."/>
            <person name="Han C."/>
            <person name="Detter J.C."/>
            <person name="Ovchinikova G."/>
            <person name="Pati A."/>
            <person name="Mavromatis K."/>
            <person name="Mikhailova N."/>
            <person name="Chen A."/>
            <person name="Palaniappan K."/>
            <person name="Land M."/>
            <person name="Hauser L."/>
            <person name="Chang Y.J."/>
            <person name="Jeffries C.D."/>
            <person name="Rohde M."/>
            <person name="Sproer C."/>
            <person name="Goker M."/>
            <person name="Bristow J."/>
            <person name="Eisen J.A."/>
            <person name="Markowitz V."/>
            <person name="Hugenholtz P."/>
            <person name="Kyrpides N.C."/>
            <person name="Klenk H.P."/>
            <person name="Chain P."/>
        </authorList>
    </citation>
    <scope>NUCLEOTIDE SEQUENCE [LARGE SCALE GENOMIC DNA]</scope>
    <source>
        <strain evidence="5">ATCC 14647 / DSM 12112 / NCTC 10651 / 9901</strain>
    </source>
</reference>
<evidence type="ECO:0000313" key="5">
    <source>
        <dbReference type="Proteomes" id="UP000002072"/>
    </source>
</evidence>
<dbReference type="NCBIfam" id="TIGR00040">
    <property type="entry name" value="yfcE"/>
    <property type="match status" value="1"/>
</dbReference>
<comment type="cofactor">
    <cofactor evidence="2">
        <name>a divalent metal cation</name>
        <dbReference type="ChEBI" id="CHEBI:60240"/>
    </cofactor>
</comment>
<gene>
    <name evidence="4" type="ordered locus">Smon_1257</name>
</gene>
<dbReference type="GeneID" id="29673463"/>
<dbReference type="GO" id="GO:0016787">
    <property type="term" value="F:hydrolase activity"/>
    <property type="evidence" value="ECO:0007669"/>
    <property type="project" value="UniProtKB-UniRule"/>
</dbReference>
<dbReference type="KEGG" id="smf:Smon_1257"/>
<evidence type="ECO:0000256" key="1">
    <source>
        <dbReference type="ARBA" id="ARBA00008950"/>
    </source>
</evidence>
<dbReference type="EMBL" id="CP001779">
    <property type="protein sequence ID" value="ACZ01710.1"/>
    <property type="molecule type" value="Genomic_DNA"/>
</dbReference>
<organism evidence="4 5">
    <name type="scientific">Streptobacillus moniliformis (strain ATCC 14647 / DSM 12112 / NCTC 10651 / 9901)</name>
    <dbReference type="NCBI Taxonomy" id="519441"/>
    <lineage>
        <taxon>Bacteria</taxon>
        <taxon>Fusobacteriati</taxon>
        <taxon>Fusobacteriota</taxon>
        <taxon>Fusobacteriia</taxon>
        <taxon>Fusobacteriales</taxon>
        <taxon>Leptotrichiaceae</taxon>
        <taxon>Streptobacillus</taxon>
    </lineage>
</organism>
<dbReference type="InterPro" id="IPR000979">
    <property type="entry name" value="Phosphodiesterase_MJ0936/Vps29"/>
</dbReference>
<dbReference type="eggNOG" id="COG0622">
    <property type="taxonomic scope" value="Bacteria"/>
</dbReference>
<dbReference type="OrthoDB" id="9800565at2"/>
<dbReference type="InterPro" id="IPR024654">
    <property type="entry name" value="Calcineurin-like_PHP_lpxH"/>
</dbReference>
<dbReference type="InterPro" id="IPR029052">
    <property type="entry name" value="Metallo-depent_PP-like"/>
</dbReference>
<dbReference type="HOGENOM" id="CLU_063749_2_1_0"/>
<evidence type="ECO:0000256" key="2">
    <source>
        <dbReference type="RuleBase" id="RU362039"/>
    </source>
</evidence>
<dbReference type="EC" id="3.1.4.-" evidence="2"/>
<proteinExistence type="inferred from homology"/>
<keyword evidence="2" id="KW-0479">Metal-binding</keyword>
<evidence type="ECO:0000313" key="4">
    <source>
        <dbReference type="EMBL" id="ACZ01710.1"/>
    </source>
</evidence>
<dbReference type="PANTHER" id="PTHR11124">
    <property type="entry name" value="VACUOLAR SORTING PROTEIN VPS29"/>
    <property type="match status" value="1"/>
</dbReference>
<dbReference type="SUPFAM" id="SSF56300">
    <property type="entry name" value="Metallo-dependent phosphatases"/>
    <property type="match status" value="1"/>
</dbReference>
<dbReference type="Pfam" id="PF12850">
    <property type="entry name" value="Metallophos_2"/>
    <property type="match status" value="1"/>
</dbReference>
<comment type="similarity">
    <text evidence="1 2">Belongs to the metallophosphoesterase superfamily. YfcE family.</text>
</comment>
<dbReference type="Gene3D" id="3.60.21.10">
    <property type="match status" value="1"/>
</dbReference>
<dbReference type="STRING" id="519441.Smon_1257"/>
<dbReference type="GO" id="GO:0046872">
    <property type="term" value="F:metal ion binding"/>
    <property type="evidence" value="ECO:0007669"/>
    <property type="project" value="UniProtKB-KW"/>
</dbReference>
<keyword evidence="5" id="KW-1185">Reference proteome</keyword>
<name>D1AVF0_STRM9</name>
<evidence type="ECO:0000259" key="3">
    <source>
        <dbReference type="Pfam" id="PF12850"/>
    </source>
</evidence>
<feature type="domain" description="Calcineurin-like phosphoesterase" evidence="3">
    <location>
        <begin position="1"/>
        <end position="132"/>
    </location>
</feature>
<dbReference type="RefSeq" id="WP_012859256.1">
    <property type="nucleotide sequence ID" value="NC_013515.1"/>
</dbReference>
<sequence>MKILLCSDSHKDLNYFYEVIKKENPELIIFAGDHSMDAIEMSYAVDIPFYIVKGNCDYDDYSTKEILELDIESMGKVILTHGHLFNVKLNMNSIYNYGVEKNANYVIFGHTHRQHKSEYRNIFFINPGAIINHEYAIIENGVLEFKGAMI</sequence>
<dbReference type="Proteomes" id="UP000002072">
    <property type="component" value="Chromosome"/>
</dbReference>
<protein>
    <recommendedName>
        <fullName evidence="2">Phosphoesterase</fullName>
        <ecNumber evidence="2">3.1.4.-</ecNumber>
    </recommendedName>
</protein>
<dbReference type="AlphaFoldDB" id="D1AVF0"/>